<dbReference type="NCBIfam" id="TIGR00689">
    <property type="entry name" value="rpiB_lacA_lacB"/>
    <property type="match status" value="1"/>
</dbReference>
<protein>
    <recommendedName>
        <fullName evidence="3">Ribose 5-phosphate isomerase B</fullName>
    </recommendedName>
</protein>
<dbReference type="PIRSF" id="PIRSF005384">
    <property type="entry name" value="RpiB_LacA_B"/>
    <property type="match status" value="1"/>
</dbReference>
<keyword evidence="1" id="KW-0413">Isomerase</keyword>
<evidence type="ECO:0000256" key="1">
    <source>
        <dbReference type="ARBA" id="ARBA00023235"/>
    </source>
</evidence>
<sequence length="143" mass="15958">MNKKILIASDHAGYDLKNKLIEFMSEIKFDDLGTNNKKSVDYTDFANELASKVSSDKDTKGILICASGIGMTISANKFKNVRAGLAFNSEIAKLMREHNDANILVLPGRFMDVHEAKKCVDNFFSGSFKGGRHSRRLKKIINK</sequence>
<proteinExistence type="predicted"/>
<dbReference type="GO" id="GO:0009052">
    <property type="term" value="P:pentose-phosphate shunt, non-oxidative branch"/>
    <property type="evidence" value="ECO:0007669"/>
    <property type="project" value="TreeGrafter"/>
</dbReference>
<accession>A0A382MXA9</accession>
<dbReference type="Pfam" id="PF02502">
    <property type="entry name" value="LacAB_rpiB"/>
    <property type="match status" value="1"/>
</dbReference>
<dbReference type="InterPro" id="IPR004785">
    <property type="entry name" value="RpiB"/>
</dbReference>
<evidence type="ECO:0008006" key="3">
    <source>
        <dbReference type="Google" id="ProtNLM"/>
    </source>
</evidence>
<gene>
    <name evidence="2" type="ORF">METZ01_LOCUS305609</name>
</gene>
<organism evidence="2">
    <name type="scientific">marine metagenome</name>
    <dbReference type="NCBI Taxonomy" id="408172"/>
    <lineage>
        <taxon>unclassified sequences</taxon>
        <taxon>metagenomes</taxon>
        <taxon>ecological metagenomes</taxon>
    </lineage>
</organism>
<dbReference type="GO" id="GO:0019316">
    <property type="term" value="P:D-allose catabolic process"/>
    <property type="evidence" value="ECO:0007669"/>
    <property type="project" value="TreeGrafter"/>
</dbReference>
<dbReference type="EMBL" id="UINC01096125">
    <property type="protein sequence ID" value="SVC52755.1"/>
    <property type="molecule type" value="Genomic_DNA"/>
</dbReference>
<name>A0A382MXA9_9ZZZZ</name>
<dbReference type="SUPFAM" id="SSF89623">
    <property type="entry name" value="Ribose/Galactose isomerase RpiB/AlsB"/>
    <property type="match status" value="1"/>
</dbReference>
<dbReference type="GO" id="GO:0004751">
    <property type="term" value="F:ribose-5-phosphate isomerase activity"/>
    <property type="evidence" value="ECO:0007669"/>
    <property type="project" value="TreeGrafter"/>
</dbReference>
<dbReference type="AlphaFoldDB" id="A0A382MXA9"/>
<dbReference type="PANTHER" id="PTHR30345">
    <property type="entry name" value="RIBOSE-5-PHOSPHATE ISOMERASE B"/>
    <property type="match status" value="1"/>
</dbReference>
<dbReference type="InterPro" id="IPR003500">
    <property type="entry name" value="RpiB_LacA_LacB"/>
</dbReference>
<dbReference type="Gene3D" id="3.40.1400.10">
    <property type="entry name" value="Sugar-phosphate isomerase, RpiB/LacA/LacB"/>
    <property type="match status" value="1"/>
</dbReference>
<dbReference type="InterPro" id="IPR036569">
    <property type="entry name" value="RpiB_LacA_LacB_sf"/>
</dbReference>
<dbReference type="PANTHER" id="PTHR30345:SF0">
    <property type="entry name" value="DNA DAMAGE-REPAIR_TOLERATION PROTEIN DRT102"/>
    <property type="match status" value="1"/>
</dbReference>
<evidence type="ECO:0000313" key="2">
    <source>
        <dbReference type="EMBL" id="SVC52755.1"/>
    </source>
</evidence>
<reference evidence="2" key="1">
    <citation type="submission" date="2018-05" db="EMBL/GenBank/DDBJ databases">
        <authorList>
            <person name="Lanie J.A."/>
            <person name="Ng W.-L."/>
            <person name="Kazmierczak K.M."/>
            <person name="Andrzejewski T.M."/>
            <person name="Davidsen T.M."/>
            <person name="Wayne K.J."/>
            <person name="Tettelin H."/>
            <person name="Glass J.I."/>
            <person name="Rusch D."/>
            <person name="Podicherti R."/>
            <person name="Tsui H.-C.T."/>
            <person name="Winkler M.E."/>
        </authorList>
    </citation>
    <scope>NUCLEOTIDE SEQUENCE</scope>
</reference>
<dbReference type="NCBIfam" id="NF004051">
    <property type="entry name" value="PRK05571.1"/>
    <property type="match status" value="1"/>
</dbReference>
<dbReference type="NCBIfam" id="TIGR01120">
    <property type="entry name" value="rpiB"/>
    <property type="match status" value="1"/>
</dbReference>